<dbReference type="AlphaFoldDB" id="A0AAX4FX85"/>
<proteinExistence type="predicted"/>
<reference evidence="1 2" key="1">
    <citation type="submission" date="2023-10" db="EMBL/GenBank/DDBJ databases">
        <title>The complete genome sequence of Methanoculleus receptaculi DSM 18860.</title>
        <authorList>
            <person name="Lai S.-J."/>
            <person name="You Y.-T."/>
            <person name="Chen S.-C."/>
        </authorList>
    </citation>
    <scope>NUCLEOTIDE SEQUENCE [LARGE SCALE GENOMIC DNA]</scope>
    <source>
        <strain evidence="1 2">DSM 18860</strain>
    </source>
</reference>
<dbReference type="PANTHER" id="PTHR33408">
    <property type="entry name" value="TRANSPOSASE"/>
    <property type="match status" value="1"/>
</dbReference>
<protein>
    <submittedName>
        <fullName evidence="1">Uncharacterized protein</fullName>
    </submittedName>
</protein>
<dbReference type="KEGG" id="mrc:R6Y96_00660"/>
<dbReference type="GeneID" id="85731623"/>
<dbReference type="PANTHER" id="PTHR33408:SF2">
    <property type="entry name" value="TRANSPOSASE DDE DOMAIN-CONTAINING PROTEIN"/>
    <property type="match status" value="1"/>
</dbReference>
<evidence type="ECO:0000313" key="2">
    <source>
        <dbReference type="Proteomes" id="UP001305652"/>
    </source>
</evidence>
<keyword evidence="2" id="KW-1185">Reference proteome</keyword>
<dbReference type="Proteomes" id="UP001305652">
    <property type="component" value="Chromosome"/>
</dbReference>
<dbReference type="RefSeq" id="WP_318621540.1">
    <property type="nucleotide sequence ID" value="NZ_CP137642.1"/>
</dbReference>
<accession>A0AAX4FX85</accession>
<gene>
    <name evidence="1" type="ORF">R6Y96_00660</name>
</gene>
<evidence type="ECO:0000313" key="1">
    <source>
        <dbReference type="EMBL" id="WOX57799.1"/>
    </source>
</evidence>
<sequence length="121" mass="13748">MTRGELKRRIKKLLETAKKVDEEERELFGTGSPFTIPEECADDPDLMKKIEKLVSAYNRLVESGERRINLTDEDANLMICKKSCLAAYNVQTAVDDRANLIVAVDLTTEETDYHQLIRSNG</sequence>
<organism evidence="1 2">
    <name type="scientific">Methanoculleus receptaculi</name>
    <dbReference type="NCBI Taxonomy" id="394967"/>
    <lineage>
        <taxon>Archaea</taxon>
        <taxon>Methanobacteriati</taxon>
        <taxon>Methanobacteriota</taxon>
        <taxon>Stenosarchaea group</taxon>
        <taxon>Methanomicrobia</taxon>
        <taxon>Methanomicrobiales</taxon>
        <taxon>Methanomicrobiaceae</taxon>
        <taxon>Methanoculleus</taxon>
    </lineage>
</organism>
<dbReference type="EMBL" id="CP137642">
    <property type="protein sequence ID" value="WOX57799.1"/>
    <property type="molecule type" value="Genomic_DNA"/>
</dbReference>
<name>A0AAX4FX85_9EURY</name>